<dbReference type="GO" id="GO:0045202">
    <property type="term" value="C:synapse"/>
    <property type="evidence" value="ECO:0007669"/>
    <property type="project" value="GOC"/>
</dbReference>
<accession>A0A8K0KH45</accession>
<dbReference type="Proteomes" id="UP000792457">
    <property type="component" value="Unassembled WGS sequence"/>
</dbReference>
<keyword evidence="9" id="KW-0675">Receptor</keyword>
<evidence type="ECO:0000256" key="3">
    <source>
        <dbReference type="ARBA" id="ARBA00022475"/>
    </source>
</evidence>
<comment type="subcellular location">
    <subcellularLocation>
        <location evidence="1">Cell membrane</location>
        <topology evidence="1">Multi-pass membrane protein</topology>
    </subcellularLocation>
</comment>
<gene>
    <name evidence="14" type="ORF">J437_LFUL015325</name>
</gene>
<keyword evidence="5 12" id="KW-1133">Transmembrane helix</keyword>
<evidence type="ECO:0000256" key="4">
    <source>
        <dbReference type="ARBA" id="ARBA00022692"/>
    </source>
</evidence>
<sequence>MTRKSNESSWFGSMGQRWEGIGRRKADHSVNSTQRSMWSPSASSPLSGLWDWALGSGEAEAVESSNSSEIGFSWNSSSSSAPASPPSKYESITSSTTSSYPSFWFPGVGDDVTSSVTSRAFLPQDPPYPSSSSNASSPLFLFLDFGGASSGSSASAAASVSPVAYSGAPSHASAAGPAAQSAPSVAAPPHSPSSHSTGANGSASGLAASVASSPAAGILLMLPAPWNETAAENATLPGWDSEEERNLWALLLVLFPLFTLFGNVLVILSVHRERALHTVTNYFIVSLALADLLVAVLVMPFAVYVLVS</sequence>
<evidence type="ECO:0000256" key="7">
    <source>
        <dbReference type="ARBA" id="ARBA00023136"/>
    </source>
</evidence>
<organism evidence="14 15">
    <name type="scientific">Ladona fulva</name>
    <name type="common">Scarce chaser dragonfly</name>
    <name type="synonym">Libellula fulva</name>
    <dbReference type="NCBI Taxonomy" id="123851"/>
    <lineage>
        <taxon>Eukaryota</taxon>
        <taxon>Metazoa</taxon>
        <taxon>Ecdysozoa</taxon>
        <taxon>Arthropoda</taxon>
        <taxon>Hexapoda</taxon>
        <taxon>Insecta</taxon>
        <taxon>Pterygota</taxon>
        <taxon>Palaeoptera</taxon>
        <taxon>Odonata</taxon>
        <taxon>Epiprocta</taxon>
        <taxon>Anisoptera</taxon>
        <taxon>Libelluloidea</taxon>
        <taxon>Libellulidae</taxon>
        <taxon>Ladona</taxon>
    </lineage>
</organism>
<feature type="transmembrane region" description="Helical" evidence="12">
    <location>
        <begin position="246"/>
        <end position="270"/>
    </location>
</feature>
<reference evidence="14" key="2">
    <citation type="submission" date="2017-10" db="EMBL/GenBank/DDBJ databases">
        <title>Ladona fulva Genome sequencing and assembly.</title>
        <authorList>
            <person name="Murali S."/>
            <person name="Richards S."/>
            <person name="Bandaranaike D."/>
            <person name="Bellair M."/>
            <person name="Blankenburg K."/>
            <person name="Chao H."/>
            <person name="Dinh H."/>
            <person name="Doddapaneni H."/>
            <person name="Dugan-Rocha S."/>
            <person name="Elkadiri S."/>
            <person name="Gnanaolivu R."/>
            <person name="Hernandez B."/>
            <person name="Skinner E."/>
            <person name="Javaid M."/>
            <person name="Lee S."/>
            <person name="Li M."/>
            <person name="Ming W."/>
            <person name="Munidasa M."/>
            <person name="Muniz J."/>
            <person name="Nguyen L."/>
            <person name="Hughes D."/>
            <person name="Osuji N."/>
            <person name="Pu L.-L."/>
            <person name="Puazo M."/>
            <person name="Qu C."/>
            <person name="Quiroz J."/>
            <person name="Raj R."/>
            <person name="Weissenberger G."/>
            <person name="Xin Y."/>
            <person name="Zou X."/>
            <person name="Han Y."/>
            <person name="Worley K."/>
            <person name="Muzny D."/>
            <person name="Gibbs R."/>
        </authorList>
    </citation>
    <scope>NUCLEOTIDE SEQUENCE</scope>
    <source>
        <strain evidence="14">Sampled in the wild</strain>
    </source>
</reference>
<feature type="region of interest" description="Disordered" evidence="11">
    <location>
        <begin position="69"/>
        <end position="98"/>
    </location>
</feature>
<keyword evidence="4 12" id="KW-0812">Transmembrane</keyword>
<proteinExistence type="inferred from homology"/>
<keyword evidence="10" id="KW-0807">Transducer</keyword>
<feature type="transmembrane region" description="Helical" evidence="12">
    <location>
        <begin position="282"/>
        <end position="307"/>
    </location>
</feature>
<dbReference type="AlphaFoldDB" id="A0A8K0KH45"/>
<dbReference type="PANTHER" id="PTHR24248:SF125">
    <property type="entry name" value="DOPAMINE D2-LIKE RECEPTOR"/>
    <property type="match status" value="1"/>
</dbReference>
<evidence type="ECO:0000256" key="9">
    <source>
        <dbReference type="ARBA" id="ARBA00023170"/>
    </source>
</evidence>
<dbReference type="Gene3D" id="1.20.1070.10">
    <property type="entry name" value="Rhodopsin 7-helix transmembrane proteins"/>
    <property type="match status" value="1"/>
</dbReference>
<reference evidence="14" key="1">
    <citation type="submission" date="2013-04" db="EMBL/GenBank/DDBJ databases">
        <authorList>
            <person name="Qu J."/>
            <person name="Murali S.C."/>
            <person name="Bandaranaike D."/>
            <person name="Bellair M."/>
            <person name="Blankenburg K."/>
            <person name="Chao H."/>
            <person name="Dinh H."/>
            <person name="Doddapaneni H."/>
            <person name="Downs B."/>
            <person name="Dugan-Rocha S."/>
            <person name="Elkadiri S."/>
            <person name="Gnanaolivu R.D."/>
            <person name="Hernandez B."/>
            <person name="Javaid M."/>
            <person name="Jayaseelan J.C."/>
            <person name="Lee S."/>
            <person name="Li M."/>
            <person name="Ming W."/>
            <person name="Munidasa M."/>
            <person name="Muniz J."/>
            <person name="Nguyen L."/>
            <person name="Ongeri F."/>
            <person name="Osuji N."/>
            <person name="Pu L.-L."/>
            <person name="Puazo M."/>
            <person name="Qu C."/>
            <person name="Quiroz J."/>
            <person name="Raj R."/>
            <person name="Weissenberger G."/>
            <person name="Xin Y."/>
            <person name="Zou X."/>
            <person name="Han Y."/>
            <person name="Richards S."/>
            <person name="Worley K."/>
            <person name="Muzny D."/>
            <person name="Gibbs R."/>
        </authorList>
    </citation>
    <scope>NUCLEOTIDE SEQUENCE</scope>
    <source>
        <strain evidence="14">Sampled in the wild</strain>
    </source>
</reference>
<evidence type="ECO:0000313" key="15">
    <source>
        <dbReference type="Proteomes" id="UP000792457"/>
    </source>
</evidence>
<evidence type="ECO:0000259" key="13">
    <source>
        <dbReference type="PROSITE" id="PS50262"/>
    </source>
</evidence>
<keyword evidence="8" id="KW-1015">Disulfide bond</keyword>
<feature type="compositionally biased region" description="Low complexity" evidence="11">
    <location>
        <begin position="36"/>
        <end position="45"/>
    </location>
</feature>
<feature type="domain" description="G-protein coupled receptors family 1 profile" evidence="13">
    <location>
        <begin position="262"/>
        <end position="308"/>
    </location>
</feature>
<protein>
    <recommendedName>
        <fullName evidence="13">G-protein coupled receptors family 1 profile domain-containing protein</fullName>
    </recommendedName>
</protein>
<dbReference type="SUPFAM" id="SSF81321">
    <property type="entry name" value="Family A G protein-coupled receptor-like"/>
    <property type="match status" value="1"/>
</dbReference>
<dbReference type="GO" id="GO:0004930">
    <property type="term" value="F:G protein-coupled receptor activity"/>
    <property type="evidence" value="ECO:0007669"/>
    <property type="project" value="UniProtKB-KW"/>
</dbReference>
<feature type="region of interest" description="Disordered" evidence="11">
    <location>
        <begin position="175"/>
        <end position="201"/>
    </location>
</feature>
<evidence type="ECO:0000256" key="5">
    <source>
        <dbReference type="ARBA" id="ARBA00022989"/>
    </source>
</evidence>
<dbReference type="GO" id="GO:0005886">
    <property type="term" value="C:plasma membrane"/>
    <property type="evidence" value="ECO:0007669"/>
    <property type="project" value="UniProtKB-SubCell"/>
</dbReference>
<evidence type="ECO:0000256" key="10">
    <source>
        <dbReference type="ARBA" id="ARBA00023224"/>
    </source>
</evidence>
<evidence type="ECO:0000313" key="14">
    <source>
        <dbReference type="EMBL" id="KAG8234917.1"/>
    </source>
</evidence>
<dbReference type="PRINTS" id="PR00237">
    <property type="entry name" value="GPCRRHODOPSN"/>
</dbReference>
<dbReference type="InterPro" id="IPR000276">
    <property type="entry name" value="GPCR_Rhodpsn"/>
</dbReference>
<evidence type="ECO:0000256" key="1">
    <source>
        <dbReference type="ARBA" id="ARBA00004651"/>
    </source>
</evidence>
<evidence type="ECO:0000256" key="11">
    <source>
        <dbReference type="SAM" id="MobiDB-lite"/>
    </source>
</evidence>
<keyword evidence="15" id="KW-1185">Reference proteome</keyword>
<evidence type="ECO:0000256" key="12">
    <source>
        <dbReference type="SAM" id="Phobius"/>
    </source>
</evidence>
<keyword evidence="3" id="KW-1003">Cell membrane</keyword>
<dbReference type="PROSITE" id="PS50262">
    <property type="entry name" value="G_PROTEIN_RECEP_F1_2"/>
    <property type="match status" value="1"/>
</dbReference>
<dbReference type="OrthoDB" id="6358729at2759"/>
<feature type="region of interest" description="Disordered" evidence="11">
    <location>
        <begin position="21"/>
        <end position="45"/>
    </location>
</feature>
<comment type="similarity">
    <text evidence="2">Belongs to the G-protein coupled receptor 1 family.</text>
</comment>
<dbReference type="InterPro" id="IPR017452">
    <property type="entry name" value="GPCR_Rhodpsn_7TM"/>
</dbReference>
<keyword evidence="7 12" id="KW-0472">Membrane</keyword>
<keyword evidence="6" id="KW-0297">G-protein coupled receptor</keyword>
<dbReference type="Pfam" id="PF00001">
    <property type="entry name" value="7tm_1"/>
    <property type="match status" value="1"/>
</dbReference>
<dbReference type="GO" id="GO:0001591">
    <property type="term" value="F:dopamine neurotransmitter receptor activity, coupled via Gi/Go"/>
    <property type="evidence" value="ECO:0007669"/>
    <property type="project" value="TreeGrafter"/>
</dbReference>
<dbReference type="PANTHER" id="PTHR24248">
    <property type="entry name" value="ADRENERGIC RECEPTOR-RELATED G-PROTEIN COUPLED RECEPTOR"/>
    <property type="match status" value="1"/>
</dbReference>
<evidence type="ECO:0000256" key="8">
    <source>
        <dbReference type="ARBA" id="ARBA00023157"/>
    </source>
</evidence>
<comment type="caution">
    <text evidence="14">The sequence shown here is derived from an EMBL/GenBank/DDBJ whole genome shotgun (WGS) entry which is preliminary data.</text>
</comment>
<dbReference type="EMBL" id="KZ308858">
    <property type="protein sequence ID" value="KAG8234917.1"/>
    <property type="molecule type" value="Genomic_DNA"/>
</dbReference>
<evidence type="ECO:0000256" key="2">
    <source>
        <dbReference type="ARBA" id="ARBA00010663"/>
    </source>
</evidence>
<evidence type="ECO:0000256" key="6">
    <source>
        <dbReference type="ARBA" id="ARBA00023040"/>
    </source>
</evidence>
<name>A0A8K0KH45_LADFU</name>